<dbReference type="Pfam" id="PF03109">
    <property type="entry name" value="ABC1"/>
    <property type="match status" value="1"/>
</dbReference>
<evidence type="ECO:0000256" key="1">
    <source>
        <dbReference type="ARBA" id="ARBA00009670"/>
    </source>
</evidence>
<accession>A0A6C0HWI7</accession>
<dbReference type="InterPro" id="IPR004147">
    <property type="entry name" value="ABC1_dom"/>
</dbReference>
<comment type="similarity">
    <text evidence="1">Belongs to the protein kinase superfamily. ADCK protein kinase family.</text>
</comment>
<sequence>MFFIFSYEYISYWFNGNYLMFIKNLANRLAQENILYVKVFQAISLNNSLIDSAINNELLRYTDSAPYSYSDIDWLTLRDIKKEFNLNMKANEPFPINSGMISLVYKMYKNDTDEPVIIKIKRQNIERKLKDAIEKLMFLIKILSFVPRFNTLNIPAIVNKNLLLLKQQLNFEEEIQNTNEMKTICSKLKYIKIPQVYPEVTQKFPNVIMMEYIQGVPIYEVDETDYETYAKLVLKYGFASLLLSGVTHGDLHGGNILFIKNDDKPLFQIGLIDFGIVFRIDNIIKNKFLELTIDLYSRPAEEITAELLNLIIEPKEVWINIPKKHTDSIIALGADIIRQTIHSSSGATQIKLFEFVTRFNNYLKCNDLKMYGLEVDDNFVKLQLALAMSHGVSLCLCKNKYMDVANDVLNSMFHTNLLNE</sequence>
<dbReference type="PANTHER" id="PTHR10566">
    <property type="entry name" value="CHAPERONE-ACTIVITY OF BC1 COMPLEX CABC1 -RELATED"/>
    <property type="match status" value="1"/>
</dbReference>
<evidence type="ECO:0000313" key="3">
    <source>
        <dbReference type="EMBL" id="QHT84864.1"/>
    </source>
</evidence>
<feature type="domain" description="ABC1 atypical kinase-like" evidence="2">
    <location>
        <begin position="67"/>
        <end position="304"/>
    </location>
</feature>
<dbReference type="InterPro" id="IPR011009">
    <property type="entry name" value="Kinase-like_dom_sf"/>
</dbReference>
<evidence type="ECO:0000259" key="2">
    <source>
        <dbReference type="Pfam" id="PF03109"/>
    </source>
</evidence>
<dbReference type="SUPFAM" id="SSF56112">
    <property type="entry name" value="Protein kinase-like (PK-like)"/>
    <property type="match status" value="1"/>
</dbReference>
<dbReference type="InterPro" id="IPR050154">
    <property type="entry name" value="UbiB_kinase"/>
</dbReference>
<organism evidence="3">
    <name type="scientific">viral metagenome</name>
    <dbReference type="NCBI Taxonomy" id="1070528"/>
    <lineage>
        <taxon>unclassified sequences</taxon>
        <taxon>metagenomes</taxon>
        <taxon>organismal metagenomes</taxon>
    </lineage>
</organism>
<reference evidence="3" key="1">
    <citation type="journal article" date="2020" name="Nature">
        <title>Giant virus diversity and host interactions through global metagenomics.</title>
        <authorList>
            <person name="Schulz F."/>
            <person name="Roux S."/>
            <person name="Paez-Espino D."/>
            <person name="Jungbluth S."/>
            <person name="Walsh D.A."/>
            <person name="Denef V.J."/>
            <person name="McMahon K.D."/>
            <person name="Konstantinidis K.T."/>
            <person name="Eloe-Fadrosh E.A."/>
            <person name="Kyrpides N.C."/>
            <person name="Woyke T."/>
        </authorList>
    </citation>
    <scope>NUCLEOTIDE SEQUENCE</scope>
    <source>
        <strain evidence="3">GVMAG-M-3300023184-178</strain>
    </source>
</reference>
<proteinExistence type="inferred from homology"/>
<protein>
    <recommendedName>
        <fullName evidence="2">ABC1 atypical kinase-like domain-containing protein</fullName>
    </recommendedName>
</protein>
<dbReference type="EMBL" id="MN740028">
    <property type="protein sequence ID" value="QHT84864.1"/>
    <property type="molecule type" value="Genomic_DNA"/>
</dbReference>
<dbReference type="AlphaFoldDB" id="A0A6C0HWI7"/>
<name>A0A6C0HWI7_9ZZZZ</name>
<dbReference type="PANTHER" id="PTHR10566:SF113">
    <property type="entry name" value="PROTEIN ACTIVITY OF BC1 COMPLEX KINASE 7, CHLOROPLASTIC"/>
    <property type="match status" value="1"/>
</dbReference>